<keyword evidence="2" id="KW-0812">Transmembrane</keyword>
<feature type="transmembrane region" description="Helical" evidence="2">
    <location>
        <begin position="244"/>
        <end position="277"/>
    </location>
</feature>
<comment type="caution">
    <text evidence="4">The sequence shown here is derived from an EMBL/GenBank/DDBJ whole genome shotgun (WGS) entry which is preliminary data.</text>
</comment>
<evidence type="ECO:0000256" key="1">
    <source>
        <dbReference type="SAM" id="MobiDB-lite"/>
    </source>
</evidence>
<evidence type="ECO:0000256" key="2">
    <source>
        <dbReference type="SAM" id="Phobius"/>
    </source>
</evidence>
<feature type="transmembrane region" description="Helical" evidence="2">
    <location>
        <begin position="93"/>
        <end position="112"/>
    </location>
</feature>
<feature type="domain" description="DUF7847" evidence="3">
    <location>
        <begin position="76"/>
        <end position="361"/>
    </location>
</feature>
<dbReference type="PANTHER" id="PTHR33133">
    <property type="entry name" value="OS08G0107100 PROTEIN-RELATED"/>
    <property type="match status" value="1"/>
</dbReference>
<keyword evidence="5" id="KW-1185">Reference proteome</keyword>
<keyword evidence="2" id="KW-0472">Membrane</keyword>
<feature type="transmembrane region" description="Helical" evidence="2">
    <location>
        <begin position="343"/>
        <end position="372"/>
    </location>
</feature>
<feature type="compositionally biased region" description="Polar residues" evidence="1">
    <location>
        <begin position="8"/>
        <end position="33"/>
    </location>
</feature>
<name>A0ABU1T3S9_9ACTO</name>
<sequence>MSIPPINSEENGMNQPHENNALSEGTPINSATPPNTPPAGYPAAQSQYGQYGQADLNTQNYTAGYRTVIPMRPLGIGDTLDATIRLLKYNPKALILFPLIVSVCFTLLNFLVELALGQTTIFSASQFYDPQQMLLTPDNNGLNLTMVILGSLGLSLFLAILIFTFESAIISIAATRTVIASVRGYKLSLGDTWKIVRPRFWSLLGRIIALTFILGLISFVAVVIPGILLLFVSMANFAVGSDLGIGGVLITILFFLALTFVVITIYVRFLIAFSVLVAENCGPITALKRAWDLTRGSFWQIFALMVFTTIFLVIVGAALSLFFGLLTFAVVGFGSSSSTVPLIASTLIGILSMLVTQIFIYPVITTLTNMVYVNMRFKRENFHQQLLYEASQKVQSAPAAQATVQSPLQ</sequence>
<evidence type="ECO:0000313" key="4">
    <source>
        <dbReference type="EMBL" id="MDR6940004.1"/>
    </source>
</evidence>
<dbReference type="RefSeq" id="WP_309957139.1">
    <property type="nucleotide sequence ID" value="NZ_CP136414.1"/>
</dbReference>
<feature type="transmembrane region" description="Helical" evidence="2">
    <location>
        <begin position="207"/>
        <end position="232"/>
    </location>
</feature>
<evidence type="ECO:0000259" key="3">
    <source>
        <dbReference type="Pfam" id="PF25231"/>
    </source>
</evidence>
<proteinExistence type="predicted"/>
<feature type="region of interest" description="Disordered" evidence="1">
    <location>
        <begin position="1"/>
        <end position="44"/>
    </location>
</feature>
<organism evidence="4 5">
    <name type="scientific">Arcanobacterium hippocoleae</name>
    <dbReference type="NCBI Taxonomy" id="149017"/>
    <lineage>
        <taxon>Bacteria</taxon>
        <taxon>Bacillati</taxon>
        <taxon>Actinomycetota</taxon>
        <taxon>Actinomycetes</taxon>
        <taxon>Actinomycetales</taxon>
        <taxon>Actinomycetaceae</taxon>
        <taxon>Arcanobacterium</taxon>
    </lineage>
</organism>
<feature type="transmembrane region" description="Helical" evidence="2">
    <location>
        <begin position="144"/>
        <end position="165"/>
    </location>
</feature>
<reference evidence="4 5" key="1">
    <citation type="submission" date="2023-07" db="EMBL/GenBank/DDBJ databases">
        <title>Sequencing the genomes of 1000 actinobacteria strains.</title>
        <authorList>
            <person name="Klenk H.-P."/>
        </authorList>
    </citation>
    <scope>NUCLEOTIDE SEQUENCE [LARGE SCALE GENOMIC DNA]</scope>
    <source>
        <strain evidence="4 5">DSM 15539</strain>
    </source>
</reference>
<keyword evidence="2" id="KW-1133">Transmembrane helix</keyword>
<dbReference type="Pfam" id="PF25231">
    <property type="entry name" value="DUF7847"/>
    <property type="match status" value="1"/>
</dbReference>
<protein>
    <recommendedName>
        <fullName evidence="3">DUF7847 domain-containing protein</fullName>
    </recommendedName>
</protein>
<dbReference type="EMBL" id="JAVDUJ010000001">
    <property type="protein sequence ID" value="MDR6940004.1"/>
    <property type="molecule type" value="Genomic_DNA"/>
</dbReference>
<dbReference type="PANTHER" id="PTHR33133:SF1">
    <property type="entry name" value="EXPRESSED PROTEIN-RELATED"/>
    <property type="match status" value="1"/>
</dbReference>
<accession>A0ABU1T3S9</accession>
<evidence type="ECO:0000313" key="5">
    <source>
        <dbReference type="Proteomes" id="UP001266099"/>
    </source>
</evidence>
<gene>
    <name evidence="4" type="ORF">J2S36_001547</name>
</gene>
<dbReference type="Proteomes" id="UP001266099">
    <property type="component" value="Unassembled WGS sequence"/>
</dbReference>
<dbReference type="InterPro" id="IPR057169">
    <property type="entry name" value="DUF7847"/>
</dbReference>
<feature type="transmembrane region" description="Helical" evidence="2">
    <location>
        <begin position="298"/>
        <end position="331"/>
    </location>
</feature>